<dbReference type="SUPFAM" id="SSF53850">
    <property type="entry name" value="Periplasmic binding protein-like II"/>
    <property type="match status" value="1"/>
</dbReference>
<gene>
    <name evidence="6" type="ORF">CS062_03660</name>
</gene>
<dbReference type="Gene3D" id="1.10.10.10">
    <property type="entry name" value="Winged helix-like DNA-binding domain superfamily/Winged helix DNA-binding domain"/>
    <property type="match status" value="1"/>
</dbReference>
<protein>
    <submittedName>
        <fullName evidence="6">LysR family transcriptional regulator</fullName>
    </submittedName>
</protein>
<dbReference type="EMBL" id="PEOG01000009">
    <property type="protein sequence ID" value="PIM54493.1"/>
    <property type="molecule type" value="Genomic_DNA"/>
</dbReference>
<dbReference type="AlphaFoldDB" id="A0A2G9CDJ5"/>
<dbReference type="Pfam" id="PF03466">
    <property type="entry name" value="LysR_substrate"/>
    <property type="match status" value="1"/>
</dbReference>
<dbReference type="GO" id="GO:0003700">
    <property type="term" value="F:DNA-binding transcription factor activity"/>
    <property type="evidence" value="ECO:0007669"/>
    <property type="project" value="InterPro"/>
</dbReference>
<evidence type="ECO:0000259" key="5">
    <source>
        <dbReference type="PROSITE" id="PS50931"/>
    </source>
</evidence>
<dbReference type="PROSITE" id="PS50931">
    <property type="entry name" value="HTH_LYSR"/>
    <property type="match status" value="1"/>
</dbReference>
<dbReference type="InterPro" id="IPR050176">
    <property type="entry name" value="LTTR"/>
</dbReference>
<organism evidence="6 7">
    <name type="scientific">Roseateles chitinivorans</name>
    <dbReference type="NCBI Taxonomy" id="2917965"/>
    <lineage>
        <taxon>Bacteria</taxon>
        <taxon>Pseudomonadati</taxon>
        <taxon>Pseudomonadota</taxon>
        <taxon>Betaproteobacteria</taxon>
        <taxon>Burkholderiales</taxon>
        <taxon>Sphaerotilaceae</taxon>
        <taxon>Roseateles</taxon>
    </lineage>
</organism>
<keyword evidence="7" id="KW-1185">Reference proteome</keyword>
<evidence type="ECO:0000256" key="2">
    <source>
        <dbReference type="ARBA" id="ARBA00023015"/>
    </source>
</evidence>
<dbReference type="InterPro" id="IPR036390">
    <property type="entry name" value="WH_DNA-bd_sf"/>
</dbReference>
<sequence length="300" mass="32712">MADQKRTGPRQGVDWEDMRVFLALGRHGSLSAAARALSVNHATISRRIQSLEDRLGDKLVDRRPDGYVLTPAGRMALAAASEMEAAALTLARDGDENGAVRGLVRVNAPPALSQGFLIDRLARLSTAHPGLDLDLATDLRPVSLDRHRADIAVRLMRPRDGDFIAKPLGTMGFGFYGTPTVCAAVEGGAAPVFVGFDEENADMPDATWLAQRFPRARVAFRANNHLSQAIAARTGAGLALLPHYIGRQVPGLRECALTPTREAREMWLLIRGQDRKARAIRTVADHLQQVFEEERALFSP</sequence>
<dbReference type="InterPro" id="IPR000847">
    <property type="entry name" value="LysR_HTH_N"/>
</dbReference>
<name>A0A2G9CDJ5_9BURK</name>
<accession>A0A2G9CDJ5</accession>
<dbReference type="Pfam" id="PF00126">
    <property type="entry name" value="HTH_1"/>
    <property type="match status" value="1"/>
</dbReference>
<evidence type="ECO:0000256" key="1">
    <source>
        <dbReference type="ARBA" id="ARBA00009437"/>
    </source>
</evidence>
<dbReference type="PANTHER" id="PTHR30579:SF3">
    <property type="entry name" value="TRANSCRIPTIONAL REGULATORY PROTEIN"/>
    <property type="match status" value="1"/>
</dbReference>
<dbReference type="Proteomes" id="UP000231501">
    <property type="component" value="Unassembled WGS sequence"/>
</dbReference>
<dbReference type="SUPFAM" id="SSF46785">
    <property type="entry name" value="Winged helix' DNA-binding domain"/>
    <property type="match status" value="1"/>
</dbReference>
<proteinExistence type="inferred from homology"/>
<keyword evidence="3" id="KW-0238">DNA-binding</keyword>
<evidence type="ECO:0000256" key="4">
    <source>
        <dbReference type="ARBA" id="ARBA00023163"/>
    </source>
</evidence>
<dbReference type="InterPro" id="IPR036388">
    <property type="entry name" value="WH-like_DNA-bd_sf"/>
</dbReference>
<dbReference type="Gene3D" id="3.40.190.290">
    <property type="match status" value="1"/>
</dbReference>
<dbReference type="InterPro" id="IPR005119">
    <property type="entry name" value="LysR_subst-bd"/>
</dbReference>
<dbReference type="RefSeq" id="WP_099860108.1">
    <property type="nucleotide sequence ID" value="NZ_PEOG01000009.1"/>
</dbReference>
<evidence type="ECO:0000313" key="7">
    <source>
        <dbReference type="Proteomes" id="UP000231501"/>
    </source>
</evidence>
<keyword evidence="4" id="KW-0804">Transcription</keyword>
<reference evidence="6 7" key="1">
    <citation type="submission" date="2017-11" db="EMBL/GenBank/DDBJ databases">
        <title>Draft genome sequence of Mitsuaria sp. HWN-4.</title>
        <authorList>
            <person name="Gundlapally S.R."/>
        </authorList>
    </citation>
    <scope>NUCLEOTIDE SEQUENCE [LARGE SCALE GENOMIC DNA]</scope>
    <source>
        <strain evidence="6 7">HWN-4</strain>
    </source>
</reference>
<evidence type="ECO:0000256" key="3">
    <source>
        <dbReference type="ARBA" id="ARBA00023125"/>
    </source>
</evidence>
<dbReference type="GO" id="GO:0003677">
    <property type="term" value="F:DNA binding"/>
    <property type="evidence" value="ECO:0007669"/>
    <property type="project" value="UniProtKB-KW"/>
</dbReference>
<evidence type="ECO:0000313" key="6">
    <source>
        <dbReference type="EMBL" id="PIM54493.1"/>
    </source>
</evidence>
<feature type="domain" description="HTH lysR-type" evidence="5">
    <location>
        <begin position="13"/>
        <end position="70"/>
    </location>
</feature>
<keyword evidence="2" id="KW-0805">Transcription regulation</keyword>
<dbReference type="PANTHER" id="PTHR30579">
    <property type="entry name" value="TRANSCRIPTIONAL REGULATOR"/>
    <property type="match status" value="1"/>
</dbReference>
<comment type="caution">
    <text evidence="6">The sequence shown here is derived from an EMBL/GenBank/DDBJ whole genome shotgun (WGS) entry which is preliminary data.</text>
</comment>
<dbReference type="OrthoDB" id="9072091at2"/>
<comment type="similarity">
    <text evidence="1">Belongs to the LysR transcriptional regulatory family.</text>
</comment>